<dbReference type="GO" id="GO:0006325">
    <property type="term" value="P:chromatin organization"/>
    <property type="evidence" value="ECO:0007669"/>
    <property type="project" value="UniProtKB-ARBA"/>
</dbReference>
<dbReference type="Gene3D" id="1.10.30.10">
    <property type="entry name" value="High mobility group box domain"/>
    <property type="match status" value="1"/>
</dbReference>
<dbReference type="GO" id="GO:0030527">
    <property type="term" value="F:structural constituent of chromatin"/>
    <property type="evidence" value="ECO:0007669"/>
    <property type="project" value="UniProtKB-ARBA"/>
</dbReference>
<evidence type="ECO:0000256" key="5">
    <source>
        <dbReference type="PROSITE-ProRule" id="PRU00267"/>
    </source>
</evidence>
<gene>
    <name evidence="8" type="ORF">AARE701A_LOCUS17616</name>
</gene>
<evidence type="ECO:0000256" key="2">
    <source>
        <dbReference type="ARBA" id="ARBA00008774"/>
    </source>
</evidence>
<dbReference type="InterPro" id="IPR036910">
    <property type="entry name" value="HMG_box_dom_sf"/>
</dbReference>
<feature type="domain" description="HMG box" evidence="7">
    <location>
        <begin position="34"/>
        <end position="103"/>
    </location>
</feature>
<dbReference type="EMBL" id="LR999457">
    <property type="protein sequence ID" value="CAE6157761.1"/>
    <property type="molecule type" value="Genomic_DNA"/>
</dbReference>
<proteinExistence type="inferred from homology"/>
<dbReference type="InterPro" id="IPR009071">
    <property type="entry name" value="HMG_box_dom"/>
</dbReference>
<dbReference type="GO" id="GO:0003677">
    <property type="term" value="F:DNA binding"/>
    <property type="evidence" value="ECO:0007669"/>
    <property type="project" value="UniProtKB-UniRule"/>
</dbReference>
<dbReference type="GO" id="GO:0000785">
    <property type="term" value="C:chromatin"/>
    <property type="evidence" value="ECO:0007669"/>
    <property type="project" value="UniProtKB-ARBA"/>
</dbReference>
<accession>A0A8S2AWL4</accession>
<dbReference type="InterPro" id="IPR031061">
    <property type="entry name" value="HMGB_plant"/>
</dbReference>
<evidence type="ECO:0000256" key="3">
    <source>
        <dbReference type="ARBA" id="ARBA00023125"/>
    </source>
</evidence>
<evidence type="ECO:0000256" key="1">
    <source>
        <dbReference type="ARBA" id="ARBA00004123"/>
    </source>
</evidence>
<comment type="subcellular location">
    <subcellularLocation>
        <location evidence="1">Nucleus</location>
    </subcellularLocation>
</comment>
<dbReference type="Pfam" id="PF00505">
    <property type="entry name" value="HMG_box"/>
    <property type="match status" value="1"/>
</dbReference>
<feature type="region of interest" description="Disordered" evidence="6">
    <location>
        <begin position="1"/>
        <end position="40"/>
    </location>
</feature>
<dbReference type="PANTHER" id="PTHR46261:SF35">
    <property type="entry name" value="HIGH MOBILITY GROUP B PROTEIN 4-RELATED"/>
    <property type="match status" value="1"/>
</dbReference>
<evidence type="ECO:0000313" key="8">
    <source>
        <dbReference type="EMBL" id="CAE6157761.1"/>
    </source>
</evidence>
<dbReference type="Proteomes" id="UP000682877">
    <property type="component" value="Chromosome 7"/>
</dbReference>
<keyword evidence="4 5" id="KW-0539">Nucleus</keyword>
<dbReference type="SMART" id="SM00398">
    <property type="entry name" value="HMG"/>
    <property type="match status" value="1"/>
</dbReference>
<comment type="similarity">
    <text evidence="2">Belongs to the HMGB family.</text>
</comment>
<evidence type="ECO:0000313" key="9">
    <source>
        <dbReference type="Proteomes" id="UP000682877"/>
    </source>
</evidence>
<dbReference type="GO" id="GO:0003682">
    <property type="term" value="F:chromatin binding"/>
    <property type="evidence" value="ECO:0007669"/>
    <property type="project" value="UniProtKB-ARBA"/>
</dbReference>
<dbReference type="PROSITE" id="PS50118">
    <property type="entry name" value="HMG_BOX_2"/>
    <property type="match status" value="1"/>
</dbReference>
<evidence type="ECO:0000259" key="7">
    <source>
        <dbReference type="PROSITE" id="PS50118"/>
    </source>
</evidence>
<dbReference type="PANTHER" id="PTHR46261">
    <property type="entry name" value="HIGH MOBILITY GROUP B PROTEIN 4-RELATED"/>
    <property type="match status" value="1"/>
</dbReference>
<dbReference type="SUPFAM" id="SSF47095">
    <property type="entry name" value="HMG-box"/>
    <property type="match status" value="1"/>
</dbReference>
<dbReference type="AlphaFoldDB" id="A0A8S2AWL4"/>
<evidence type="ECO:0000256" key="4">
    <source>
        <dbReference type="ARBA" id="ARBA00023242"/>
    </source>
</evidence>
<keyword evidence="9" id="KW-1185">Reference proteome</keyword>
<feature type="DNA-binding region" description="HMG box" evidence="5">
    <location>
        <begin position="34"/>
        <end position="103"/>
    </location>
</feature>
<name>A0A8S2AWL4_ARAAE</name>
<evidence type="ECO:0000256" key="6">
    <source>
        <dbReference type="SAM" id="MobiDB-lite"/>
    </source>
</evidence>
<protein>
    <recommendedName>
        <fullName evidence="7">HMG box domain-containing protein</fullName>
    </recommendedName>
</protein>
<keyword evidence="3 5" id="KW-0238">DNA-binding</keyword>
<feature type="compositionally biased region" description="Basic and acidic residues" evidence="6">
    <location>
        <begin position="1"/>
        <end position="18"/>
    </location>
</feature>
<dbReference type="GO" id="GO:0005634">
    <property type="term" value="C:nucleus"/>
    <property type="evidence" value="ECO:0007669"/>
    <property type="project" value="UniProtKB-SubCell"/>
</dbReference>
<organism evidence="8 9">
    <name type="scientific">Arabidopsis arenosa</name>
    <name type="common">Sand rock-cress</name>
    <name type="synonym">Cardaminopsis arenosa</name>
    <dbReference type="NCBI Taxonomy" id="38785"/>
    <lineage>
        <taxon>Eukaryota</taxon>
        <taxon>Viridiplantae</taxon>
        <taxon>Streptophyta</taxon>
        <taxon>Embryophyta</taxon>
        <taxon>Tracheophyta</taxon>
        <taxon>Spermatophyta</taxon>
        <taxon>Magnoliopsida</taxon>
        <taxon>eudicotyledons</taxon>
        <taxon>Gunneridae</taxon>
        <taxon>Pentapetalae</taxon>
        <taxon>rosids</taxon>
        <taxon>malvids</taxon>
        <taxon>Brassicales</taxon>
        <taxon>Brassicaceae</taxon>
        <taxon>Camelineae</taxon>
        <taxon>Arabidopsis</taxon>
    </lineage>
</organism>
<sequence length="125" mass="14035">MKDNQTEVESRSTDDRLKVRGNKGGKKTKDPNKPKKPPSPFFVFLDDFRKEFNLANPDNKSVASVGKAAGKKWKSMTEEDKAPFVAKAKSKKTEYAVTMQQYNMELANGTKTAGDDEKQEEKADD</sequence>
<dbReference type="CDD" id="cd22005">
    <property type="entry name" value="HMG-box_AtHMGB1-like"/>
    <property type="match status" value="1"/>
</dbReference>
<reference evidence="8" key="1">
    <citation type="submission" date="2021-01" db="EMBL/GenBank/DDBJ databases">
        <authorList>
            <person name="Bezrukov I."/>
        </authorList>
    </citation>
    <scope>NUCLEOTIDE SEQUENCE</scope>
</reference>